<gene>
    <name evidence="2" type="ORF">SAMN04488054_11559</name>
</gene>
<evidence type="ECO:0000313" key="2">
    <source>
        <dbReference type="EMBL" id="SFM11076.1"/>
    </source>
</evidence>
<dbReference type="STRING" id="266892.SAMN04488054_11559"/>
<evidence type="ECO:0000259" key="1">
    <source>
        <dbReference type="PROSITE" id="PS50965"/>
    </source>
</evidence>
<dbReference type="InterPro" id="IPR011528">
    <property type="entry name" value="NERD"/>
</dbReference>
<dbReference type="PROSITE" id="PS50965">
    <property type="entry name" value="NERD"/>
    <property type="match status" value="1"/>
</dbReference>
<name>A0A1I4N6X8_9BACI</name>
<dbReference type="Pfam" id="PF08378">
    <property type="entry name" value="NERD"/>
    <property type="match status" value="1"/>
</dbReference>
<reference evidence="2 3" key="1">
    <citation type="submission" date="2016-10" db="EMBL/GenBank/DDBJ databases">
        <authorList>
            <person name="de Groot N.N."/>
        </authorList>
    </citation>
    <scope>NUCLEOTIDE SEQUENCE [LARGE SCALE GENOMIC DNA]</scope>
    <source>
        <strain evidence="2 3">CGMCC 1.6134</strain>
    </source>
</reference>
<keyword evidence="3" id="KW-1185">Reference proteome</keyword>
<sequence>MCLIEKSRTIPLYLQKLQALDRRLPAFHPKRAEVENELARWRAGFKGEQSIDYHLGFLNEDWRILHNLRLHDGTRSFQIDTLLLTTSCIILVEVKNITGILTLDAEFHQLIRFDNEKEEAFQHPVHQADRHKMQMGWWLERNHIPSLPIKTLVVMAHPRSVLKRKNGTAGMYPQVIPAYLLPDKIHELHRHYPDPVLSDADVRELIRLLLAAHSESPQNPLHRHHIPSSDLVKGVFCPACGKTVMERIHGNWLCPHCGCTSKKAHHQALQDYAFLIHPRISNQEAASFLHISSPSTMKRLLRSLSYPASGSGRAVKYKILLD</sequence>
<organism evidence="2 3">
    <name type="scientific">Salibacterium qingdaonense</name>
    <dbReference type="NCBI Taxonomy" id="266892"/>
    <lineage>
        <taxon>Bacteria</taxon>
        <taxon>Bacillati</taxon>
        <taxon>Bacillota</taxon>
        <taxon>Bacilli</taxon>
        <taxon>Bacillales</taxon>
        <taxon>Bacillaceae</taxon>
    </lineage>
</organism>
<dbReference type="AlphaFoldDB" id="A0A1I4N6X8"/>
<feature type="domain" description="NERD" evidence="1">
    <location>
        <begin position="43"/>
        <end position="158"/>
    </location>
</feature>
<accession>A0A1I4N6X8</accession>
<dbReference type="Proteomes" id="UP000199668">
    <property type="component" value="Unassembled WGS sequence"/>
</dbReference>
<evidence type="ECO:0000313" key="3">
    <source>
        <dbReference type="Proteomes" id="UP000199668"/>
    </source>
</evidence>
<proteinExistence type="predicted"/>
<dbReference type="EMBL" id="FOTY01000015">
    <property type="protein sequence ID" value="SFM11076.1"/>
    <property type="molecule type" value="Genomic_DNA"/>
</dbReference>
<protein>
    <submittedName>
        <fullName evidence="2">Nuclease-related domain-containing protein</fullName>
    </submittedName>
</protein>